<protein>
    <submittedName>
        <fullName evidence="2">Carbohydrate-binding family 9</fullName>
    </submittedName>
</protein>
<evidence type="ECO:0000313" key="2">
    <source>
        <dbReference type="EMBL" id="SEA18711.1"/>
    </source>
</evidence>
<dbReference type="GO" id="GO:0004553">
    <property type="term" value="F:hydrolase activity, hydrolyzing O-glycosyl compounds"/>
    <property type="evidence" value="ECO:0007669"/>
    <property type="project" value="InterPro"/>
</dbReference>
<dbReference type="EMBL" id="FNRI01000002">
    <property type="protein sequence ID" value="SEA18711.1"/>
    <property type="molecule type" value="Genomic_DNA"/>
</dbReference>
<keyword evidence="3" id="KW-1185">Reference proteome</keyword>
<name>A0A1H3Z5T4_9BACT</name>
<accession>A0A1H3Z5T4</accession>
<dbReference type="InterPro" id="IPR010502">
    <property type="entry name" value="Carb-bd_dom_fam9"/>
</dbReference>
<dbReference type="STRING" id="1033731.SAMN05444145_10291"/>
<dbReference type="Pfam" id="PF16011">
    <property type="entry name" value="CBM9_2"/>
    <property type="match status" value="1"/>
</dbReference>
<dbReference type="AlphaFoldDB" id="A0A1H3Z5T4"/>
<proteinExistence type="predicted"/>
<evidence type="ECO:0000313" key="3">
    <source>
        <dbReference type="Proteomes" id="UP000183253"/>
    </source>
</evidence>
<sequence>MEVRKITGISPDDRAAVEQAFAEINPCHIACCNWPGEFPYAPEVSFRMFHTGDWLLLRFDVAENYTAALVTEDNGQVWTDSCVEFFIAPDEGLYYNFETTCIGRMLLAGRKARNEDLQYAPAEVLAGVKRFTTFPFGEPFAEREGDNRWSLTLAIPPQALFRHALTDWSGFEARMNLYKCGDKLSHPHFLSWRPIRTEKPDFHRPEFFEAVTFEK</sequence>
<reference evidence="2 3" key="1">
    <citation type="submission" date="2016-10" db="EMBL/GenBank/DDBJ databases">
        <authorList>
            <person name="de Groot N.N."/>
        </authorList>
    </citation>
    <scope>NUCLEOTIDE SEQUENCE [LARGE SCALE GENOMIC DNA]</scope>
    <source>
        <strain evidence="2 3">DSM 25383</strain>
    </source>
</reference>
<feature type="domain" description="Carbohydrate-binding" evidence="1">
    <location>
        <begin position="21"/>
        <end position="213"/>
    </location>
</feature>
<dbReference type="GO" id="GO:0030246">
    <property type="term" value="F:carbohydrate binding"/>
    <property type="evidence" value="ECO:0007669"/>
    <property type="project" value="InterPro"/>
</dbReference>
<dbReference type="CDD" id="cd09620">
    <property type="entry name" value="CBM9_like_3"/>
    <property type="match status" value="1"/>
</dbReference>
<gene>
    <name evidence="2" type="ORF">SAMN05444145_10291</name>
</gene>
<evidence type="ECO:0000259" key="1">
    <source>
        <dbReference type="Pfam" id="PF16011"/>
    </source>
</evidence>
<dbReference type="GO" id="GO:0016052">
    <property type="term" value="P:carbohydrate catabolic process"/>
    <property type="evidence" value="ECO:0007669"/>
    <property type="project" value="InterPro"/>
</dbReference>
<organism evidence="2 3">
    <name type="scientific">Alistipes timonensis JC136</name>
    <dbReference type="NCBI Taxonomy" id="1033731"/>
    <lineage>
        <taxon>Bacteria</taxon>
        <taxon>Pseudomonadati</taxon>
        <taxon>Bacteroidota</taxon>
        <taxon>Bacteroidia</taxon>
        <taxon>Bacteroidales</taxon>
        <taxon>Rikenellaceae</taxon>
        <taxon>Alistipes</taxon>
    </lineage>
</organism>
<dbReference type="Gene3D" id="2.60.40.1190">
    <property type="match status" value="1"/>
</dbReference>
<dbReference type="OrthoDB" id="9801646at2"/>
<dbReference type="Proteomes" id="UP000183253">
    <property type="component" value="Unassembled WGS sequence"/>
</dbReference>
<dbReference type="RefSeq" id="WP_010264166.1">
    <property type="nucleotide sequence ID" value="NZ_CAEG01000012.1"/>
</dbReference>
<dbReference type="SUPFAM" id="SSF49344">
    <property type="entry name" value="CBD9-like"/>
    <property type="match status" value="1"/>
</dbReference>